<evidence type="ECO:0000313" key="1">
    <source>
        <dbReference type="EMBL" id="GGM60852.1"/>
    </source>
</evidence>
<accession>A0A8J3FVU2</accession>
<keyword evidence="2" id="KW-1185">Reference proteome</keyword>
<name>A0A8J3FVU2_9PSEU</name>
<reference evidence="1" key="2">
    <citation type="submission" date="2020-09" db="EMBL/GenBank/DDBJ databases">
        <authorList>
            <person name="Sun Q."/>
            <person name="Zhou Y."/>
        </authorList>
    </citation>
    <scope>NUCLEOTIDE SEQUENCE</scope>
    <source>
        <strain evidence="1">CGMCC 4.5737</strain>
    </source>
</reference>
<reference evidence="1" key="1">
    <citation type="journal article" date="2014" name="Int. J. Syst. Evol. Microbiol.">
        <title>Complete genome sequence of Corynebacterium casei LMG S-19264T (=DSM 44701T), isolated from a smear-ripened cheese.</title>
        <authorList>
            <consortium name="US DOE Joint Genome Institute (JGI-PGF)"/>
            <person name="Walter F."/>
            <person name="Albersmeier A."/>
            <person name="Kalinowski J."/>
            <person name="Ruckert C."/>
        </authorList>
    </citation>
    <scope>NUCLEOTIDE SEQUENCE</scope>
    <source>
        <strain evidence="1">CGMCC 4.5737</strain>
    </source>
</reference>
<comment type="caution">
    <text evidence="1">The sequence shown here is derived from an EMBL/GenBank/DDBJ whole genome shotgun (WGS) entry which is preliminary data.</text>
</comment>
<evidence type="ECO:0000313" key="2">
    <source>
        <dbReference type="Proteomes" id="UP000637578"/>
    </source>
</evidence>
<sequence length="208" mass="21546">MLRRWRHSSRIGAARLAAIGAIVCLAAAGIGAGIASAEPVFRYDVVKGSSTIEKLDATLALGPGKLVVDLEGATGRFTADMQLPPASGSFKIFGLFPTTATVTMIQQGPIVGTITDGVVEADANVAIKLSDVHAVGFPLFVGNNCRTERPAEIHLKSAPGFNPIEGGDLLGTYTIPDFSGCGSSTPVLNCLIPGPSNTISLTLAIRWD</sequence>
<dbReference type="EMBL" id="BMMK01000015">
    <property type="protein sequence ID" value="GGM60852.1"/>
    <property type="molecule type" value="Genomic_DNA"/>
</dbReference>
<gene>
    <name evidence="1" type="ORF">GCM10012275_34880</name>
</gene>
<protein>
    <submittedName>
        <fullName evidence="1">Uncharacterized protein</fullName>
    </submittedName>
</protein>
<proteinExistence type="predicted"/>
<organism evidence="1 2">
    <name type="scientific">Longimycelium tulufanense</name>
    <dbReference type="NCBI Taxonomy" id="907463"/>
    <lineage>
        <taxon>Bacteria</taxon>
        <taxon>Bacillati</taxon>
        <taxon>Actinomycetota</taxon>
        <taxon>Actinomycetes</taxon>
        <taxon>Pseudonocardiales</taxon>
        <taxon>Pseudonocardiaceae</taxon>
        <taxon>Longimycelium</taxon>
    </lineage>
</organism>
<dbReference type="RefSeq" id="WP_189058924.1">
    <property type="nucleotide sequence ID" value="NZ_BMMK01000015.1"/>
</dbReference>
<dbReference type="AlphaFoldDB" id="A0A8J3FVU2"/>
<dbReference type="Proteomes" id="UP000637578">
    <property type="component" value="Unassembled WGS sequence"/>
</dbReference>